<dbReference type="EMBL" id="VDCV01000016">
    <property type="protein sequence ID" value="KAB5521876.1"/>
    <property type="molecule type" value="Genomic_DNA"/>
</dbReference>
<organism evidence="10 11">
    <name type="scientific">Salix brachista</name>
    <dbReference type="NCBI Taxonomy" id="2182728"/>
    <lineage>
        <taxon>Eukaryota</taxon>
        <taxon>Viridiplantae</taxon>
        <taxon>Streptophyta</taxon>
        <taxon>Embryophyta</taxon>
        <taxon>Tracheophyta</taxon>
        <taxon>Spermatophyta</taxon>
        <taxon>Magnoliopsida</taxon>
        <taxon>eudicotyledons</taxon>
        <taxon>Gunneridae</taxon>
        <taxon>Pentapetalae</taxon>
        <taxon>rosids</taxon>
        <taxon>fabids</taxon>
        <taxon>Malpighiales</taxon>
        <taxon>Salicaceae</taxon>
        <taxon>Saliceae</taxon>
        <taxon>Salix</taxon>
    </lineage>
</organism>
<comment type="caution">
    <text evidence="10">The sequence shown here is derived from an EMBL/GenBank/DDBJ whole genome shotgun (WGS) entry which is preliminary data.</text>
</comment>
<dbReference type="SMART" id="SM01014">
    <property type="entry name" value="ARID"/>
    <property type="match status" value="1"/>
</dbReference>
<dbReference type="Proteomes" id="UP000326939">
    <property type="component" value="Chromosome 16"/>
</dbReference>
<evidence type="ECO:0000313" key="10">
    <source>
        <dbReference type="EMBL" id="KAB5521876.1"/>
    </source>
</evidence>
<keyword evidence="2" id="KW-0238">DNA-binding</keyword>
<protein>
    <recommendedName>
        <fullName evidence="12">ARID domain-containing protein</fullName>
    </recommendedName>
</protein>
<dbReference type="FunFam" id="2.60.40.790:FF:000014">
    <property type="entry name" value="AT-rich interactive domain-containing protein 3"/>
    <property type="match status" value="1"/>
</dbReference>
<keyword evidence="3" id="KW-0804">Transcription</keyword>
<feature type="region of interest" description="Disordered" evidence="7">
    <location>
        <begin position="142"/>
        <end position="206"/>
    </location>
</feature>
<feature type="domain" description="ARID" evidence="9">
    <location>
        <begin position="202"/>
        <end position="293"/>
    </location>
</feature>
<dbReference type="InterPro" id="IPR002068">
    <property type="entry name" value="A-crystallin/Hsp20_dom"/>
</dbReference>
<dbReference type="PROSITE" id="PS01031">
    <property type="entry name" value="SHSP"/>
    <property type="match status" value="1"/>
</dbReference>
<feature type="domain" description="SHSP" evidence="8">
    <location>
        <begin position="451"/>
        <end position="551"/>
    </location>
</feature>
<evidence type="ECO:0000256" key="6">
    <source>
        <dbReference type="RuleBase" id="RU003616"/>
    </source>
</evidence>
<name>A0A5N5JSU4_9ROSI</name>
<dbReference type="GO" id="GO:0006357">
    <property type="term" value="P:regulation of transcription by RNA polymerase II"/>
    <property type="evidence" value="ECO:0007669"/>
    <property type="project" value="InterPro"/>
</dbReference>
<proteinExistence type="inferred from homology"/>
<dbReference type="PANTHER" id="PTHR15348">
    <property type="entry name" value="AT-RICH INTERACTIVE DOMAIN-CONTAINING PROTEIN ARID DOMAIN- CONTAINING PROTEIN DEAD RINGER PROTEIN B-CELL REGULATOR OF IGH TRANSCRIPTION BRIGHT"/>
    <property type="match status" value="1"/>
</dbReference>
<keyword evidence="4" id="KW-0539">Nucleus</keyword>
<dbReference type="InterPro" id="IPR001606">
    <property type="entry name" value="ARID_dom"/>
</dbReference>
<dbReference type="Gene3D" id="1.10.150.60">
    <property type="entry name" value="ARID DNA-binding domain"/>
    <property type="match status" value="1"/>
</dbReference>
<dbReference type="SUPFAM" id="SSF49764">
    <property type="entry name" value="HSP20-like chaperones"/>
    <property type="match status" value="1"/>
</dbReference>
<dbReference type="SUPFAM" id="SSF46774">
    <property type="entry name" value="ARID-like"/>
    <property type="match status" value="1"/>
</dbReference>
<reference evidence="11" key="1">
    <citation type="journal article" date="2019" name="Gigascience">
        <title>De novo genome assembly of the endangered Acer yangbiense, a plant species with extremely small populations endemic to Yunnan Province, China.</title>
        <authorList>
            <person name="Yang J."/>
            <person name="Wariss H.M."/>
            <person name="Tao L."/>
            <person name="Zhang R."/>
            <person name="Yun Q."/>
            <person name="Hollingsworth P."/>
            <person name="Dao Z."/>
            <person name="Luo G."/>
            <person name="Guo H."/>
            <person name="Ma Y."/>
            <person name="Sun W."/>
        </authorList>
    </citation>
    <scope>NUCLEOTIDE SEQUENCE [LARGE SCALE GENOMIC DNA]</scope>
    <source>
        <strain evidence="11">cv. br00</strain>
    </source>
</reference>
<dbReference type="GO" id="GO:0005634">
    <property type="term" value="C:nucleus"/>
    <property type="evidence" value="ECO:0007669"/>
    <property type="project" value="TreeGrafter"/>
</dbReference>
<evidence type="ECO:0000256" key="3">
    <source>
        <dbReference type="ARBA" id="ARBA00023163"/>
    </source>
</evidence>
<evidence type="ECO:0000256" key="1">
    <source>
        <dbReference type="ARBA" id="ARBA00023015"/>
    </source>
</evidence>
<dbReference type="InterPro" id="IPR036431">
    <property type="entry name" value="ARID_dom_sf"/>
</dbReference>
<dbReference type="PROSITE" id="PS51011">
    <property type="entry name" value="ARID"/>
    <property type="match status" value="1"/>
</dbReference>
<dbReference type="InterPro" id="IPR045147">
    <property type="entry name" value="ARI3A/B/C"/>
</dbReference>
<evidence type="ECO:0000259" key="8">
    <source>
        <dbReference type="PROSITE" id="PS01031"/>
    </source>
</evidence>
<keyword evidence="1" id="KW-0805">Transcription regulation</keyword>
<sequence length="551" mass="60327">MSDNKDNEDGSAQEVPGTLETEQLVDAQEAPVEQADNASPPPNAEAVDIPLELNSSPHQPHQDSALPTPLDDKRSLVMPKVESVKDVKADGTDNSKPETCAVNGIAISSSHVETAIPTVDAEIKLSDIQGATGHDAVLKKSNEPAAPQAGSSDVEAKGDNQRGSNDANNEIDTPTPKSNGNSTPRQMFLLDENSSGSESGTEEEQKDFLSELHSFFGEKSMEFKPPKFYGDLLNCLKLWRSVMRLGGYDKVTSCKLWRQVGESFKPPKTCTTISWTFRGFYEKVLLDYERHVTNAGESDIPIASKSEPKQLKPPKLSKSEPMHVDNQDIPGSEVGAVDVNPACLPNLLCFEHPFFFVVVLLPTFSLLGDIQASGSGRTRRDAAARAMQGWHSLRFLGNGEVSSPIIKDKNTVPLPKREKELKNIGLLKRKKPSYVEHAVKSPRTKSARLDVEVSDIGAPADWVKINVQKTKDSYDVYALVPGLLREEVRVQSDPAGRLVISGEPEQEDNPWGVAPFKKVVNLPSRIDPHQTTAVVTLHGQLYVRVPFEESD</sequence>
<dbReference type="Pfam" id="PF00011">
    <property type="entry name" value="HSP20"/>
    <property type="match status" value="1"/>
</dbReference>
<evidence type="ECO:0000259" key="9">
    <source>
        <dbReference type="PROSITE" id="PS51011"/>
    </source>
</evidence>
<dbReference type="PANTHER" id="PTHR15348:SF0">
    <property type="entry name" value="PROTEIN DEAD RINGER"/>
    <property type="match status" value="1"/>
</dbReference>
<dbReference type="Pfam" id="PF01388">
    <property type="entry name" value="ARID"/>
    <property type="match status" value="1"/>
</dbReference>
<evidence type="ECO:0000256" key="5">
    <source>
        <dbReference type="PROSITE-ProRule" id="PRU00285"/>
    </source>
</evidence>
<dbReference type="GO" id="GO:0003677">
    <property type="term" value="F:DNA binding"/>
    <property type="evidence" value="ECO:0007669"/>
    <property type="project" value="UniProtKB-KW"/>
</dbReference>
<evidence type="ECO:0000256" key="2">
    <source>
        <dbReference type="ARBA" id="ARBA00023125"/>
    </source>
</evidence>
<dbReference type="FunFam" id="1.10.150.60:FF:000018">
    <property type="entry name" value="AT-rich interactive domain-containing protein 3"/>
    <property type="match status" value="1"/>
</dbReference>
<dbReference type="SMART" id="SM00501">
    <property type="entry name" value="BRIGHT"/>
    <property type="match status" value="1"/>
</dbReference>
<dbReference type="CDD" id="cd00298">
    <property type="entry name" value="ACD_sHsps_p23-like"/>
    <property type="match status" value="1"/>
</dbReference>
<gene>
    <name evidence="10" type="ORF">DKX38_026195</name>
</gene>
<evidence type="ECO:0000313" key="11">
    <source>
        <dbReference type="Proteomes" id="UP000326939"/>
    </source>
</evidence>
<dbReference type="InterPro" id="IPR008978">
    <property type="entry name" value="HSP20-like_chaperone"/>
</dbReference>
<comment type="similarity">
    <text evidence="5 6">Belongs to the small heat shock protein (HSP20) family.</text>
</comment>
<dbReference type="AlphaFoldDB" id="A0A5N5JSU4"/>
<feature type="region of interest" description="Disordered" evidence="7">
    <location>
        <begin position="1"/>
        <end position="99"/>
    </location>
</feature>
<feature type="compositionally biased region" description="Polar residues" evidence="7">
    <location>
        <begin position="161"/>
        <end position="185"/>
    </location>
</feature>
<evidence type="ECO:0008006" key="12">
    <source>
        <dbReference type="Google" id="ProtNLM"/>
    </source>
</evidence>
<evidence type="ECO:0000256" key="7">
    <source>
        <dbReference type="SAM" id="MobiDB-lite"/>
    </source>
</evidence>
<keyword evidence="11" id="KW-1185">Reference proteome</keyword>
<dbReference type="Gene3D" id="2.60.40.790">
    <property type="match status" value="1"/>
</dbReference>
<accession>A0A5N5JSU4</accession>
<dbReference type="CDD" id="cd16100">
    <property type="entry name" value="ARID"/>
    <property type="match status" value="1"/>
</dbReference>
<feature type="region of interest" description="Disordered" evidence="7">
    <location>
        <begin position="299"/>
        <end position="323"/>
    </location>
</feature>
<evidence type="ECO:0000256" key="4">
    <source>
        <dbReference type="ARBA" id="ARBA00023242"/>
    </source>
</evidence>
<feature type="compositionally biased region" description="Basic and acidic residues" evidence="7">
    <location>
        <begin position="82"/>
        <end position="96"/>
    </location>
</feature>